<organism evidence="17 18">
    <name type="scientific">Carbonactinospora thermoautotrophica</name>
    <dbReference type="NCBI Taxonomy" id="1469144"/>
    <lineage>
        <taxon>Bacteria</taxon>
        <taxon>Bacillati</taxon>
        <taxon>Actinomycetota</taxon>
        <taxon>Actinomycetes</taxon>
        <taxon>Kitasatosporales</taxon>
        <taxon>Carbonactinosporaceae</taxon>
        <taxon>Carbonactinospora</taxon>
    </lineage>
</organism>
<dbReference type="InterPro" id="IPR036950">
    <property type="entry name" value="PBP_transglycosylase"/>
</dbReference>
<keyword evidence="7" id="KW-0378">Hydrolase</keyword>
<name>A0A132MLT8_9ACTN</name>
<evidence type="ECO:0000313" key="18">
    <source>
        <dbReference type="Proteomes" id="UP000070188"/>
    </source>
</evidence>
<comment type="similarity">
    <text evidence="2">In the N-terminal section; belongs to the glycosyltransferase 51 family.</text>
</comment>
<dbReference type="RefSeq" id="WP_066883563.1">
    <property type="nucleotide sequence ID" value="NZ_LAXD01000001.1"/>
</dbReference>
<dbReference type="GO" id="GO:0008955">
    <property type="term" value="F:peptidoglycan glycosyltransferase activity"/>
    <property type="evidence" value="ECO:0007669"/>
    <property type="project" value="UniProtKB-EC"/>
</dbReference>
<dbReference type="GO" id="GO:0008658">
    <property type="term" value="F:penicillin binding"/>
    <property type="evidence" value="ECO:0007669"/>
    <property type="project" value="InterPro"/>
</dbReference>
<keyword evidence="5 17" id="KW-0328">Glycosyltransferase</keyword>
<dbReference type="InterPro" id="IPR023346">
    <property type="entry name" value="Lysozyme-like_dom_sf"/>
</dbReference>
<comment type="caution">
    <text evidence="17">The sequence shown here is derived from an EMBL/GenBank/DDBJ whole genome shotgun (WGS) entry which is preliminary data.</text>
</comment>
<comment type="catalytic activity">
    <reaction evidence="13">
        <text>[GlcNAc-(1-&gt;4)-Mur2Ac(oyl-L-Ala-gamma-D-Glu-L-Lys-D-Ala-D-Ala)](n)-di-trans,octa-cis-undecaprenyl diphosphate + beta-D-GlcNAc-(1-&gt;4)-Mur2Ac(oyl-L-Ala-gamma-D-Glu-L-Lys-D-Ala-D-Ala)-di-trans,octa-cis-undecaprenyl diphosphate = [GlcNAc-(1-&gt;4)-Mur2Ac(oyl-L-Ala-gamma-D-Glu-L-Lys-D-Ala-D-Ala)](n+1)-di-trans,octa-cis-undecaprenyl diphosphate + di-trans,octa-cis-undecaprenyl diphosphate + H(+)</text>
        <dbReference type="Rhea" id="RHEA:23708"/>
        <dbReference type="Rhea" id="RHEA-COMP:9602"/>
        <dbReference type="Rhea" id="RHEA-COMP:9603"/>
        <dbReference type="ChEBI" id="CHEBI:15378"/>
        <dbReference type="ChEBI" id="CHEBI:58405"/>
        <dbReference type="ChEBI" id="CHEBI:60033"/>
        <dbReference type="ChEBI" id="CHEBI:78435"/>
        <dbReference type="EC" id="2.4.99.28"/>
    </reaction>
</comment>
<sequence length="753" mass="81910">MSRLPSVPDRGFAQQVTMFVGVSVLAGLLLAGLLLPFVGAAGLSARSAAEGFQNIPGDLRQVPLAQRTRILDARGRQIAVLFDENRIVVPLSKMAKVMQQAIIAIEDARFYEHGGFDLKGTLRALITNTQAGDTVQGGSSITQQYVKNALIEAANGDEEQIRAAREQTVARKIRELKYAIALEEQLPKDKILENYLNIAYFGGGAYGVEAAARHYFNTSAADLTLPQAALIAGLVRNPAAYDPVDHPEAARTRRNTVISRMAELKMITPEQAARAKAAGLGLKIRPTRNGCANAQPRYNAWFCDYVTRLIETDPAFGATPEERRALLRRSGLTIRTTLDPTVQKAAYNAIVNRVYPTDRVASAMSVVEPGTGQIKAMVQSKGYGGTGGINYNVEHKYHGSQHGFQAGSTFKVFVAAAALQQGIRGDHTIFSPNSMTITEPYQTCDQPVRDTWTVSNELSSEHGNYNMAQALALSINTYFAQLEKETGICEPLKLAKAMGVKRGDGGEWRQVKSFTLGVNEVTPLSMAGAYATFAARGMHCEPYAITSITTADGRQLPVRRANCQQVLEERIADAMNALLKGVIEHGTGAGRANIGRPAAGKTGTTQDRKDVWFVGYTPQLSGAVWVGSAKTPFPLRHIRIGGRYWNDVCSGCLPAPIWKNAMKTALDGVPVQDFAPAPGDLIGNIFNTPQPQDTPPQPVQIQPQPVPPKPSDFSPFLPPQEPANPDCSMWWQLPQECRPPRDHDEERSDPLFP</sequence>
<dbReference type="GO" id="GO:0009002">
    <property type="term" value="F:serine-type D-Ala-D-Ala carboxypeptidase activity"/>
    <property type="evidence" value="ECO:0007669"/>
    <property type="project" value="UniProtKB-EC"/>
</dbReference>
<comment type="similarity">
    <text evidence="1">In the C-terminal section; belongs to the transpeptidase family.</text>
</comment>
<dbReference type="GO" id="GO:0006508">
    <property type="term" value="P:proteolysis"/>
    <property type="evidence" value="ECO:0007669"/>
    <property type="project" value="UniProtKB-KW"/>
</dbReference>
<evidence type="ECO:0000256" key="7">
    <source>
        <dbReference type="ARBA" id="ARBA00022801"/>
    </source>
</evidence>
<gene>
    <name evidence="17" type="ORF">LI90_338</name>
</gene>
<dbReference type="FunFam" id="1.10.3810.10:FF:000001">
    <property type="entry name" value="Penicillin-binding protein 1A"/>
    <property type="match status" value="1"/>
</dbReference>
<dbReference type="GO" id="GO:0030288">
    <property type="term" value="C:outer membrane-bounded periplasmic space"/>
    <property type="evidence" value="ECO:0007669"/>
    <property type="project" value="TreeGrafter"/>
</dbReference>
<dbReference type="Gene3D" id="3.40.710.10">
    <property type="entry name" value="DD-peptidase/beta-lactamase superfamily"/>
    <property type="match status" value="1"/>
</dbReference>
<dbReference type="SUPFAM" id="SSF56601">
    <property type="entry name" value="beta-lactamase/transpeptidase-like"/>
    <property type="match status" value="1"/>
</dbReference>
<dbReference type="GO" id="GO:0008360">
    <property type="term" value="P:regulation of cell shape"/>
    <property type="evidence" value="ECO:0007669"/>
    <property type="project" value="UniProtKB-KW"/>
</dbReference>
<dbReference type="OrthoDB" id="8865355at2"/>
<feature type="compositionally biased region" description="Basic and acidic residues" evidence="14">
    <location>
        <begin position="738"/>
        <end position="753"/>
    </location>
</feature>
<dbReference type="Pfam" id="PF00912">
    <property type="entry name" value="Transgly"/>
    <property type="match status" value="1"/>
</dbReference>
<comment type="catalytic activity">
    <reaction evidence="12">
        <text>Preferential cleavage: (Ac)2-L-Lys-D-Ala-|-D-Ala. Also transpeptidation of peptidyl-alanyl moieties that are N-acyl substituents of D-alanine.</text>
        <dbReference type="EC" id="3.4.16.4"/>
    </reaction>
</comment>
<dbReference type="InterPro" id="IPR001264">
    <property type="entry name" value="Glyco_trans_51"/>
</dbReference>
<keyword evidence="6 17" id="KW-0808">Transferase</keyword>
<feature type="region of interest" description="Disordered" evidence="14">
    <location>
        <begin position="687"/>
        <end position="753"/>
    </location>
</feature>
<dbReference type="PANTHER" id="PTHR32282:SF33">
    <property type="entry name" value="PEPTIDOGLYCAN GLYCOSYLTRANSFERASE"/>
    <property type="match status" value="1"/>
</dbReference>
<feature type="domain" description="Glycosyl transferase family 51" evidence="16">
    <location>
        <begin position="77"/>
        <end position="261"/>
    </location>
</feature>
<feature type="domain" description="Penicillin-binding protein transpeptidase" evidence="15">
    <location>
        <begin position="366"/>
        <end position="628"/>
    </location>
</feature>
<proteinExistence type="inferred from homology"/>
<dbReference type="InterPro" id="IPR012338">
    <property type="entry name" value="Beta-lactam/transpept-like"/>
</dbReference>
<dbReference type="EC" id="2.4.1.129" evidence="17"/>
<keyword evidence="8" id="KW-0133">Cell shape</keyword>
<evidence type="ECO:0000256" key="3">
    <source>
        <dbReference type="ARBA" id="ARBA00022645"/>
    </source>
</evidence>
<evidence type="ECO:0000256" key="13">
    <source>
        <dbReference type="ARBA" id="ARBA00049902"/>
    </source>
</evidence>
<dbReference type="GO" id="GO:0071555">
    <property type="term" value="P:cell wall organization"/>
    <property type="evidence" value="ECO:0007669"/>
    <property type="project" value="UniProtKB-KW"/>
</dbReference>
<evidence type="ECO:0000256" key="8">
    <source>
        <dbReference type="ARBA" id="ARBA00022960"/>
    </source>
</evidence>
<protein>
    <submittedName>
        <fullName evidence="17">Multimodular transpeptidase-transglycosylase</fullName>
        <ecNumber evidence="17">2.4.1.129</ecNumber>
    </submittedName>
</protein>
<dbReference type="Proteomes" id="UP000070188">
    <property type="component" value="Unassembled WGS sequence"/>
</dbReference>
<evidence type="ECO:0000256" key="6">
    <source>
        <dbReference type="ARBA" id="ARBA00022679"/>
    </source>
</evidence>
<evidence type="ECO:0000256" key="12">
    <source>
        <dbReference type="ARBA" id="ARBA00034000"/>
    </source>
</evidence>
<keyword evidence="9" id="KW-0573">Peptidoglycan synthesis</keyword>
<evidence type="ECO:0000256" key="1">
    <source>
        <dbReference type="ARBA" id="ARBA00007090"/>
    </source>
</evidence>
<dbReference type="InterPro" id="IPR001460">
    <property type="entry name" value="PCN-bd_Tpept"/>
</dbReference>
<dbReference type="GO" id="GO:0009252">
    <property type="term" value="P:peptidoglycan biosynthetic process"/>
    <property type="evidence" value="ECO:0007669"/>
    <property type="project" value="UniProtKB-KW"/>
</dbReference>
<evidence type="ECO:0000256" key="9">
    <source>
        <dbReference type="ARBA" id="ARBA00022984"/>
    </source>
</evidence>
<keyword evidence="3" id="KW-0121">Carboxypeptidase</keyword>
<dbReference type="STRING" id="1469144.LI90_338"/>
<accession>A0A132MLT8</accession>
<feature type="compositionally biased region" description="Pro residues" evidence="14">
    <location>
        <begin position="692"/>
        <end position="722"/>
    </location>
</feature>
<dbReference type="PANTHER" id="PTHR32282">
    <property type="entry name" value="BINDING PROTEIN TRANSPEPTIDASE, PUTATIVE-RELATED"/>
    <property type="match status" value="1"/>
</dbReference>
<reference evidence="18" key="1">
    <citation type="submission" date="2015-04" db="EMBL/GenBank/DDBJ databases">
        <title>Physiological reanalysis, assessment of diazotrophy, and genome sequences of multiple isolates of Streptomyces thermoautotrophicus.</title>
        <authorList>
            <person name="MacKellar D.C."/>
            <person name="Lieber L."/>
            <person name="Norman J."/>
            <person name="Bolger A."/>
            <person name="Tobin C."/>
            <person name="Murray J.W."/>
            <person name="Chang R."/>
            <person name="Ford T."/>
            <person name="Nguyen P.Q."/>
            <person name="Woodward J."/>
            <person name="Permingeat H."/>
            <person name="Joshi N.S."/>
            <person name="Silver P.A."/>
            <person name="Usadel B."/>
            <person name="Rutherford A.W."/>
            <person name="Friesen M."/>
            <person name="Prell J."/>
        </authorList>
    </citation>
    <scope>NUCLEOTIDE SEQUENCE [LARGE SCALE GENOMIC DNA]</scope>
    <source>
        <strain evidence="18">H1</strain>
    </source>
</reference>
<evidence type="ECO:0000256" key="4">
    <source>
        <dbReference type="ARBA" id="ARBA00022670"/>
    </source>
</evidence>
<dbReference type="PATRIC" id="fig|1469144.10.peg.421"/>
<keyword evidence="4" id="KW-0645">Protease</keyword>
<evidence type="ECO:0000256" key="14">
    <source>
        <dbReference type="SAM" id="MobiDB-lite"/>
    </source>
</evidence>
<evidence type="ECO:0000259" key="16">
    <source>
        <dbReference type="Pfam" id="PF00912"/>
    </source>
</evidence>
<evidence type="ECO:0000256" key="11">
    <source>
        <dbReference type="ARBA" id="ARBA00023316"/>
    </source>
</evidence>
<evidence type="ECO:0000256" key="10">
    <source>
        <dbReference type="ARBA" id="ARBA00023268"/>
    </source>
</evidence>
<dbReference type="Gene3D" id="1.10.3810.10">
    <property type="entry name" value="Biosynthetic peptidoglycan transglycosylase-like"/>
    <property type="match status" value="1"/>
</dbReference>
<evidence type="ECO:0000256" key="2">
    <source>
        <dbReference type="ARBA" id="ARBA00007739"/>
    </source>
</evidence>
<keyword evidence="10" id="KW-0511">Multifunctional enzyme</keyword>
<dbReference type="AlphaFoldDB" id="A0A132MLT8"/>
<keyword evidence="18" id="KW-1185">Reference proteome</keyword>
<dbReference type="SUPFAM" id="SSF53955">
    <property type="entry name" value="Lysozyme-like"/>
    <property type="match status" value="1"/>
</dbReference>
<dbReference type="InterPro" id="IPR050396">
    <property type="entry name" value="Glycosyltr_51/Transpeptidase"/>
</dbReference>
<keyword evidence="11" id="KW-0961">Cell wall biogenesis/degradation</keyword>
<evidence type="ECO:0000259" key="15">
    <source>
        <dbReference type="Pfam" id="PF00905"/>
    </source>
</evidence>
<evidence type="ECO:0000313" key="17">
    <source>
        <dbReference type="EMBL" id="KWW98709.1"/>
    </source>
</evidence>
<evidence type="ECO:0000256" key="5">
    <source>
        <dbReference type="ARBA" id="ARBA00022676"/>
    </source>
</evidence>
<dbReference type="EMBL" id="LAXD01000001">
    <property type="protein sequence ID" value="KWW98709.1"/>
    <property type="molecule type" value="Genomic_DNA"/>
</dbReference>
<dbReference type="Pfam" id="PF00905">
    <property type="entry name" value="Transpeptidase"/>
    <property type="match status" value="1"/>
</dbReference>